<comment type="caution">
    <text evidence="5">The sequence shown here is derived from an EMBL/GenBank/DDBJ whole genome shotgun (WGS) entry which is preliminary data.</text>
</comment>
<evidence type="ECO:0000256" key="3">
    <source>
        <dbReference type="ARBA" id="ARBA00022679"/>
    </source>
</evidence>
<keyword evidence="2 5" id="KW-0489">Methyltransferase</keyword>
<dbReference type="GO" id="GO:0032259">
    <property type="term" value="P:methylation"/>
    <property type="evidence" value="ECO:0007669"/>
    <property type="project" value="UniProtKB-KW"/>
</dbReference>
<evidence type="ECO:0000256" key="2">
    <source>
        <dbReference type="ARBA" id="ARBA00022603"/>
    </source>
</evidence>
<dbReference type="Gene3D" id="3.40.1280.10">
    <property type="match status" value="1"/>
</dbReference>
<dbReference type="AlphaFoldDB" id="A0A017H2V3"/>
<reference evidence="5 6" key="1">
    <citation type="submission" date="2013-08" db="EMBL/GenBank/DDBJ databases">
        <title>An opportunistic ruminal bacterium that causes liver abscesses in cattle.</title>
        <authorList>
            <person name="Benahmed F.H."/>
            <person name="Rasmussen M."/>
            <person name="Harbottle H."/>
            <person name="Soppet D."/>
            <person name="Nagaraja T.G."/>
            <person name="Davidson M."/>
        </authorList>
    </citation>
    <scope>NUCLEOTIDE SEQUENCE [LARGE SCALE GENOMIC DNA]</scope>
    <source>
        <strain evidence="5 6">B35</strain>
    </source>
</reference>
<dbReference type="GO" id="GO:0008173">
    <property type="term" value="F:RNA methyltransferase activity"/>
    <property type="evidence" value="ECO:0007669"/>
    <property type="project" value="InterPro"/>
</dbReference>
<dbReference type="InterPro" id="IPR029026">
    <property type="entry name" value="tRNA_m1G_MTases_N"/>
</dbReference>
<dbReference type="Gene3D" id="3.30.1330.30">
    <property type="match status" value="1"/>
</dbReference>
<dbReference type="FunFam" id="3.40.1280.10:FF:000008">
    <property type="entry name" value="Group 3 RNA methyltransferase TrmH"/>
    <property type="match status" value="1"/>
</dbReference>
<dbReference type="SMART" id="SM00967">
    <property type="entry name" value="SpoU_sub_bind"/>
    <property type="match status" value="1"/>
</dbReference>
<evidence type="ECO:0000313" key="6">
    <source>
        <dbReference type="Proteomes" id="UP000031184"/>
    </source>
</evidence>
<dbReference type="PANTHER" id="PTHR46429:SF1">
    <property type="entry name" value="23S RRNA (GUANOSINE-2'-O-)-METHYLTRANSFERASE RLMB"/>
    <property type="match status" value="1"/>
</dbReference>
<dbReference type="EMBL" id="AUZI01000032">
    <property type="protein sequence ID" value="KID48102.1"/>
    <property type="molecule type" value="Genomic_DNA"/>
</dbReference>
<dbReference type="Pfam" id="PF08032">
    <property type="entry name" value="SpoU_sub_bind"/>
    <property type="match status" value="1"/>
</dbReference>
<dbReference type="InterPro" id="IPR013123">
    <property type="entry name" value="SpoU_subst-bd"/>
</dbReference>
<keyword evidence="3 5" id="KW-0808">Transferase</keyword>
<dbReference type="SUPFAM" id="SSF75217">
    <property type="entry name" value="alpha/beta knot"/>
    <property type="match status" value="1"/>
</dbReference>
<organism evidence="5 6">
    <name type="scientific">Fusobacterium necrophorum subsp. funduliforme B35</name>
    <dbReference type="NCBI Taxonomy" id="1226633"/>
    <lineage>
        <taxon>Bacteria</taxon>
        <taxon>Fusobacteriati</taxon>
        <taxon>Fusobacteriota</taxon>
        <taxon>Fusobacteriia</taxon>
        <taxon>Fusobacteriales</taxon>
        <taxon>Fusobacteriaceae</taxon>
        <taxon>Fusobacterium</taxon>
    </lineage>
</organism>
<feature type="domain" description="RNA 2-O ribose methyltransferase substrate binding" evidence="4">
    <location>
        <begin position="3"/>
        <end position="72"/>
    </location>
</feature>
<proteinExistence type="inferred from homology"/>
<dbReference type="GO" id="GO:0006396">
    <property type="term" value="P:RNA processing"/>
    <property type="evidence" value="ECO:0007669"/>
    <property type="project" value="InterPro"/>
</dbReference>
<dbReference type="RefSeq" id="WP_005960245.1">
    <property type="nucleotide sequence ID" value="NZ_AOJP01000014.1"/>
</dbReference>
<dbReference type="CDD" id="cd18103">
    <property type="entry name" value="SpoU-like_RlmB"/>
    <property type="match status" value="1"/>
</dbReference>
<comment type="similarity">
    <text evidence="1">Belongs to the class IV-like SAM-binding methyltransferase superfamily. RNA methyltransferase TrmH family.</text>
</comment>
<evidence type="ECO:0000313" key="5">
    <source>
        <dbReference type="EMBL" id="KID48102.1"/>
    </source>
</evidence>
<evidence type="ECO:0000256" key="1">
    <source>
        <dbReference type="ARBA" id="ARBA00007228"/>
    </source>
</evidence>
<dbReference type="PANTHER" id="PTHR46429">
    <property type="entry name" value="23S RRNA (GUANOSINE-2'-O-)-METHYLTRANSFERASE RLMB"/>
    <property type="match status" value="1"/>
</dbReference>
<dbReference type="InterPro" id="IPR004441">
    <property type="entry name" value="rRNA_MeTrfase_TrmH"/>
</dbReference>
<dbReference type="InterPro" id="IPR029064">
    <property type="entry name" value="Ribosomal_eL30-like_sf"/>
</dbReference>
<gene>
    <name evidence="5" type="ORF">C095_11925</name>
</gene>
<dbReference type="PATRIC" id="fig|1226633.4.peg.2403"/>
<dbReference type="GO" id="GO:0005829">
    <property type="term" value="C:cytosol"/>
    <property type="evidence" value="ECO:0007669"/>
    <property type="project" value="TreeGrafter"/>
</dbReference>
<dbReference type="InterPro" id="IPR029028">
    <property type="entry name" value="Alpha/beta_knot_MTases"/>
</dbReference>
<dbReference type="SUPFAM" id="SSF55315">
    <property type="entry name" value="L30e-like"/>
    <property type="match status" value="1"/>
</dbReference>
<dbReference type="GeneID" id="75074656"/>
<protein>
    <submittedName>
        <fullName evidence="5">23S rRNA methyltransferase</fullName>
    </submittedName>
</protein>
<name>A0A017H2V3_9FUSO</name>
<dbReference type="Pfam" id="PF00588">
    <property type="entry name" value="SpoU_methylase"/>
    <property type="match status" value="1"/>
</dbReference>
<dbReference type="NCBIfam" id="TIGR00186">
    <property type="entry name" value="rRNA_methyl_3"/>
    <property type="match status" value="1"/>
</dbReference>
<dbReference type="GO" id="GO:0003723">
    <property type="term" value="F:RNA binding"/>
    <property type="evidence" value="ECO:0007669"/>
    <property type="project" value="InterPro"/>
</dbReference>
<dbReference type="OrthoDB" id="9794400at2"/>
<dbReference type="Proteomes" id="UP000031184">
    <property type="component" value="Unassembled WGS sequence"/>
</dbReference>
<dbReference type="InterPro" id="IPR001537">
    <property type="entry name" value="SpoU_MeTrfase"/>
</dbReference>
<evidence type="ECO:0000259" key="4">
    <source>
        <dbReference type="SMART" id="SM00967"/>
    </source>
</evidence>
<accession>A0A017H2V3</accession>
<sequence length="238" mass="27164">MERVIGVNPVLEVLNNREKTIEKLEVYKGVRGEILQKIQRLASERNVKIFYTNKKVENSQGFCIFLTDYDYYQDFDEFLERMAGRSQSILLMLDEIQDPRNFGALIRSAEVFGVDGILIPERNSVRINETVVKTSTGAIEYVPIIKVTNLSNAIEKLKKIDYWVYGAAGEAELSCQEEQYPKKVVLILGNEGTGLRKKVREHCDKLIKIQMRGKINSLNVSVAGGILLSEIAKFQKWK</sequence>